<dbReference type="Proteomes" id="UP000237798">
    <property type="component" value="Unassembled WGS sequence"/>
</dbReference>
<evidence type="ECO:0000256" key="3">
    <source>
        <dbReference type="ARBA" id="ARBA00022448"/>
    </source>
</evidence>
<sequence length="251" mass="26921">MIIEITLLCIAAFLAAFVDSIAGGGGLISLPAFLMTGISPHMALGTNKFSSTCASFTSSIKFAQSGKVDSKILKFLVPFTLAGAVIGTHTMLNINTEYLNTIVVVLLLLVSTYSIFSKNIGMENKFKALKKKSVFWGILLAFSLGFYDGFFGPGTGSFLIFGLIYIFNFDFVRAGGNSKILNFTSNITSLSIFLINGQIDYRLGIPAAISMIIGSRLGASTAILKGSKLIKPIFITISLCLAVKIFYGIIK</sequence>
<comment type="similarity">
    <text evidence="2 8">Belongs to the 4-toluene sulfonate uptake permease (TSUP) (TC 2.A.102) family.</text>
</comment>
<feature type="transmembrane region" description="Helical" evidence="8">
    <location>
        <begin position="229"/>
        <end position="250"/>
    </location>
</feature>
<accession>A0A2T0BMT6</accession>
<keyword evidence="4 8" id="KW-1003">Cell membrane</keyword>
<evidence type="ECO:0000313" key="9">
    <source>
        <dbReference type="EMBL" id="PRR85194.1"/>
    </source>
</evidence>
<keyword evidence="3" id="KW-0813">Transport</keyword>
<dbReference type="OrthoDB" id="554695at2"/>
<evidence type="ECO:0000256" key="2">
    <source>
        <dbReference type="ARBA" id="ARBA00009142"/>
    </source>
</evidence>
<evidence type="ECO:0000256" key="1">
    <source>
        <dbReference type="ARBA" id="ARBA00004651"/>
    </source>
</evidence>
<evidence type="ECO:0000256" key="8">
    <source>
        <dbReference type="RuleBase" id="RU363041"/>
    </source>
</evidence>
<keyword evidence="7 8" id="KW-0472">Membrane</keyword>
<evidence type="ECO:0000256" key="5">
    <source>
        <dbReference type="ARBA" id="ARBA00022692"/>
    </source>
</evidence>
<reference evidence="9 10" key="1">
    <citation type="submission" date="2018-03" db="EMBL/GenBank/DDBJ databases">
        <title>Genome sequence of Clostridium luticellarii DSM 29923.</title>
        <authorList>
            <person name="Poehlein A."/>
            <person name="Daniel R."/>
        </authorList>
    </citation>
    <scope>NUCLEOTIDE SEQUENCE [LARGE SCALE GENOMIC DNA]</scope>
    <source>
        <strain evidence="9 10">DSM 29923</strain>
    </source>
</reference>
<evidence type="ECO:0000256" key="6">
    <source>
        <dbReference type="ARBA" id="ARBA00022989"/>
    </source>
</evidence>
<organism evidence="9 10">
    <name type="scientific">Clostridium luticellarii</name>
    <dbReference type="NCBI Taxonomy" id="1691940"/>
    <lineage>
        <taxon>Bacteria</taxon>
        <taxon>Bacillati</taxon>
        <taxon>Bacillota</taxon>
        <taxon>Clostridia</taxon>
        <taxon>Eubacteriales</taxon>
        <taxon>Clostridiaceae</taxon>
        <taxon>Clostridium</taxon>
    </lineage>
</organism>
<dbReference type="InterPro" id="IPR052017">
    <property type="entry name" value="TSUP"/>
</dbReference>
<proteinExistence type="inferred from homology"/>
<evidence type="ECO:0000313" key="10">
    <source>
        <dbReference type="Proteomes" id="UP000237798"/>
    </source>
</evidence>
<dbReference type="InterPro" id="IPR002781">
    <property type="entry name" value="TM_pro_TauE-like"/>
</dbReference>
<keyword evidence="6 8" id="KW-1133">Transmembrane helix</keyword>
<gene>
    <name evidence="9" type="ORF">CLLU_18380</name>
</gene>
<keyword evidence="10" id="KW-1185">Reference proteome</keyword>
<feature type="transmembrane region" description="Helical" evidence="8">
    <location>
        <begin position="98"/>
        <end position="116"/>
    </location>
</feature>
<evidence type="ECO:0000256" key="7">
    <source>
        <dbReference type="ARBA" id="ARBA00023136"/>
    </source>
</evidence>
<dbReference type="AlphaFoldDB" id="A0A2T0BMT6"/>
<feature type="transmembrane region" description="Helical" evidence="8">
    <location>
        <begin position="137"/>
        <end position="167"/>
    </location>
</feature>
<protein>
    <recommendedName>
        <fullName evidence="8">Probable membrane transporter protein</fullName>
    </recommendedName>
</protein>
<comment type="caution">
    <text evidence="9">The sequence shown here is derived from an EMBL/GenBank/DDBJ whole genome shotgun (WGS) entry which is preliminary data.</text>
</comment>
<dbReference type="PANTHER" id="PTHR30269">
    <property type="entry name" value="TRANSMEMBRANE PROTEIN YFCA"/>
    <property type="match status" value="1"/>
</dbReference>
<dbReference type="PANTHER" id="PTHR30269:SF0">
    <property type="entry name" value="MEMBRANE TRANSPORTER PROTEIN YFCA-RELATED"/>
    <property type="match status" value="1"/>
</dbReference>
<dbReference type="EMBL" id="PVXP01000022">
    <property type="protein sequence ID" value="PRR85194.1"/>
    <property type="molecule type" value="Genomic_DNA"/>
</dbReference>
<dbReference type="Pfam" id="PF01925">
    <property type="entry name" value="TauE"/>
    <property type="match status" value="1"/>
</dbReference>
<name>A0A2T0BMT6_9CLOT</name>
<comment type="subcellular location">
    <subcellularLocation>
        <location evidence="1 8">Cell membrane</location>
        <topology evidence="1 8">Multi-pass membrane protein</topology>
    </subcellularLocation>
</comment>
<evidence type="ECO:0000256" key="4">
    <source>
        <dbReference type="ARBA" id="ARBA00022475"/>
    </source>
</evidence>
<dbReference type="GO" id="GO:0005886">
    <property type="term" value="C:plasma membrane"/>
    <property type="evidence" value="ECO:0007669"/>
    <property type="project" value="UniProtKB-SubCell"/>
</dbReference>
<keyword evidence="5 8" id="KW-0812">Transmembrane</keyword>